<protein>
    <submittedName>
        <fullName evidence="1">Uncharacterized protein</fullName>
    </submittedName>
</protein>
<dbReference type="EMBL" id="NJPP01000025">
    <property type="protein sequence ID" value="PIT69165.1"/>
    <property type="molecule type" value="Genomic_DNA"/>
</dbReference>
<dbReference type="RefSeq" id="WP_100130916.1">
    <property type="nucleotide sequence ID" value="NZ_CADDYJ010000034.1"/>
</dbReference>
<comment type="caution">
    <text evidence="1">The sequence shown here is derived from an EMBL/GenBank/DDBJ whole genome shotgun (WGS) entry which is preliminary data.</text>
</comment>
<proteinExistence type="predicted"/>
<accession>A0A2M6USK5</accession>
<evidence type="ECO:0000313" key="2">
    <source>
        <dbReference type="Proteomes" id="UP000230791"/>
    </source>
</evidence>
<dbReference type="Proteomes" id="UP000230791">
    <property type="component" value="Unassembled WGS sequence"/>
</dbReference>
<reference evidence="1 2" key="1">
    <citation type="submission" date="2017-06" db="EMBL/GenBank/DDBJ databases">
        <title>Draft genome of Bartonella tribocorum C635.</title>
        <authorList>
            <person name="Hadjadj L."/>
            <person name="Jiyipong T."/>
            <person name="Diene S.M."/>
            <person name="Morand S."/>
            <person name="Rolain J.-M."/>
        </authorList>
    </citation>
    <scope>NUCLEOTIDE SEQUENCE [LARGE SCALE GENOMIC DNA]</scope>
    <source>
        <strain evidence="1 2">C635</strain>
    </source>
</reference>
<gene>
    <name evidence="1" type="ORF">CEV08_06725</name>
</gene>
<dbReference type="AlphaFoldDB" id="A0A2M6USK5"/>
<evidence type="ECO:0000313" key="1">
    <source>
        <dbReference type="EMBL" id="PIT69165.1"/>
    </source>
</evidence>
<name>A0A2M6USK5_9HYPH</name>
<organism evidence="1 2">
    <name type="scientific">Bartonella tribocorum</name>
    <dbReference type="NCBI Taxonomy" id="85701"/>
    <lineage>
        <taxon>Bacteria</taxon>
        <taxon>Pseudomonadati</taxon>
        <taxon>Pseudomonadota</taxon>
        <taxon>Alphaproteobacteria</taxon>
        <taxon>Hyphomicrobiales</taxon>
        <taxon>Bartonellaceae</taxon>
        <taxon>Bartonella</taxon>
    </lineage>
</organism>
<sequence length="124" mass="14012">MRGGAGVMESWVWRQVVCERRGFEGGCEERGTKGWQLWEIPRVMGIVEEREWLVVSDSGGKKRLWEARQWLVVEGCASRDGGEGVNGGIKVWIRHGCGVVVMESYGKGWCSTVLEWLSALCYFL</sequence>